<gene>
    <name evidence="2" type="ORF">OHA16_34365</name>
</gene>
<sequence length="412" mass="44440">MPRIAERPWIVRRRSPVRTLVVAALAVAGLLPLTAAGAPTLAAAAAAAPAVYSGAEDDEARELSPELRAKLDEAVQRVMREAGIPGVQVGLWLPGRGRYVRSFGVADKETGAPMTDRLNMRIGSETKTFTATAVLQLVDEGLVGLDEPIAAYLDSVLCGEIITVRNLLEMRSGLFPYSADADFGNDFLSDPQRVFTPQELLAYGYKHDNVFPPGTRYQYSNSNYILLGLLVEKLSGQSIEQFVHDRITAPSGLRHTLYPEGTALPAPYAHGYTNQTLSGEIADSTHWNPSWAWSAGAIVSDLRDLKHWAEDVATGTLLSPATQAQRLKMLPTGIPGADYGLGIFNIGGWIGHNGSLPGYESLTIYLPEERATLVLLLNSDIIAQNSEPSTLVGKAVTSIVTPDHIYDIPPGK</sequence>
<reference evidence="2" key="1">
    <citation type="submission" date="2022-10" db="EMBL/GenBank/DDBJ databases">
        <title>The complete genomes of actinobacterial strains from the NBC collection.</title>
        <authorList>
            <person name="Joergensen T.S."/>
            <person name="Alvarez Arevalo M."/>
            <person name="Sterndorff E.B."/>
            <person name="Faurdal D."/>
            <person name="Vuksanovic O."/>
            <person name="Mourched A.-S."/>
            <person name="Charusanti P."/>
            <person name="Shaw S."/>
            <person name="Blin K."/>
            <person name="Weber T."/>
        </authorList>
    </citation>
    <scope>NUCLEOTIDE SEQUENCE</scope>
    <source>
        <strain evidence="2">NBC_00222</strain>
    </source>
</reference>
<dbReference type="PANTHER" id="PTHR46825">
    <property type="entry name" value="D-ALANYL-D-ALANINE-CARBOXYPEPTIDASE/ENDOPEPTIDASE AMPH"/>
    <property type="match status" value="1"/>
</dbReference>
<evidence type="ECO:0000259" key="1">
    <source>
        <dbReference type="Pfam" id="PF00144"/>
    </source>
</evidence>
<protein>
    <submittedName>
        <fullName evidence="2">Beta-lactamase family protein</fullName>
    </submittedName>
</protein>
<dbReference type="SUPFAM" id="SSF56601">
    <property type="entry name" value="beta-lactamase/transpeptidase-like"/>
    <property type="match status" value="1"/>
</dbReference>
<dbReference type="InterPro" id="IPR050491">
    <property type="entry name" value="AmpC-like"/>
</dbReference>
<dbReference type="Gene3D" id="3.40.710.10">
    <property type="entry name" value="DD-peptidase/beta-lactamase superfamily"/>
    <property type="match status" value="1"/>
</dbReference>
<proteinExistence type="predicted"/>
<evidence type="ECO:0000313" key="3">
    <source>
        <dbReference type="Proteomes" id="UP001432222"/>
    </source>
</evidence>
<dbReference type="InterPro" id="IPR001466">
    <property type="entry name" value="Beta-lactam-related"/>
</dbReference>
<name>A0ABZ1UBZ7_9ACTN</name>
<dbReference type="InterPro" id="IPR012338">
    <property type="entry name" value="Beta-lactam/transpept-like"/>
</dbReference>
<accession>A0ABZ1UBZ7</accession>
<dbReference type="Proteomes" id="UP001432222">
    <property type="component" value="Chromosome"/>
</dbReference>
<dbReference type="Pfam" id="PF00144">
    <property type="entry name" value="Beta-lactamase"/>
    <property type="match status" value="1"/>
</dbReference>
<dbReference type="PANTHER" id="PTHR46825:SF7">
    <property type="entry name" value="D-ALANYL-D-ALANINE CARBOXYPEPTIDASE"/>
    <property type="match status" value="1"/>
</dbReference>
<organism evidence="2 3">
    <name type="scientific">Kitasatospora purpeofusca</name>
    <dbReference type="NCBI Taxonomy" id="67352"/>
    <lineage>
        <taxon>Bacteria</taxon>
        <taxon>Bacillati</taxon>
        <taxon>Actinomycetota</taxon>
        <taxon>Actinomycetes</taxon>
        <taxon>Kitasatosporales</taxon>
        <taxon>Streptomycetaceae</taxon>
        <taxon>Kitasatospora</taxon>
    </lineage>
</organism>
<dbReference type="EMBL" id="CP108110">
    <property type="protein sequence ID" value="WUQ87614.1"/>
    <property type="molecule type" value="Genomic_DNA"/>
</dbReference>
<keyword evidence="3" id="KW-1185">Reference proteome</keyword>
<feature type="domain" description="Beta-lactamase-related" evidence="1">
    <location>
        <begin position="71"/>
        <end position="380"/>
    </location>
</feature>
<evidence type="ECO:0000313" key="2">
    <source>
        <dbReference type="EMBL" id="WUQ87614.1"/>
    </source>
</evidence>